<reference evidence="4" key="1">
    <citation type="submission" date="2016-12" db="EMBL/GenBank/DDBJ databases">
        <authorList>
            <person name="Brunel B."/>
        </authorList>
    </citation>
    <scope>NUCLEOTIDE SEQUENCE [LARGE SCALE GENOMIC DNA]</scope>
</reference>
<protein>
    <recommendedName>
        <fullName evidence="2">Tc1-like transposase DDE domain-containing protein</fullName>
    </recommendedName>
</protein>
<name>A0A2P9AL96_9HYPH</name>
<sequence>MDQDQHGPPARLGSQGQAPARLRSHDTWRTLTFLGALRCDRLAAPFVFDGPINGECFRAYVEQQLVPVLEPGDIVVMDNLGSHKSASSPSWRSRSDSPGSVADRLQRADEVALADLFSPTMRMLSPISTSISEKCAHS</sequence>
<dbReference type="AlphaFoldDB" id="A0A2P9AL96"/>
<feature type="region of interest" description="Disordered" evidence="1">
    <location>
        <begin position="1"/>
        <end position="21"/>
    </location>
</feature>
<dbReference type="Proteomes" id="UP000245698">
    <property type="component" value="Unassembled WGS sequence"/>
</dbReference>
<evidence type="ECO:0000259" key="2">
    <source>
        <dbReference type="Pfam" id="PF13358"/>
    </source>
</evidence>
<keyword evidence="4" id="KW-1185">Reference proteome</keyword>
<evidence type="ECO:0000256" key="1">
    <source>
        <dbReference type="SAM" id="MobiDB-lite"/>
    </source>
</evidence>
<dbReference type="RefSeq" id="WP_280178847.1">
    <property type="nucleotide sequence ID" value="NZ_FUIG01000029.1"/>
</dbReference>
<dbReference type="Gene3D" id="3.30.420.10">
    <property type="entry name" value="Ribonuclease H-like superfamily/Ribonuclease H"/>
    <property type="match status" value="1"/>
</dbReference>
<feature type="compositionally biased region" description="Low complexity" evidence="1">
    <location>
        <begin position="82"/>
        <end position="100"/>
    </location>
</feature>
<proteinExistence type="predicted"/>
<feature type="region of interest" description="Disordered" evidence="1">
    <location>
        <begin position="80"/>
        <end position="103"/>
    </location>
</feature>
<evidence type="ECO:0000313" key="4">
    <source>
        <dbReference type="Proteomes" id="UP000245698"/>
    </source>
</evidence>
<dbReference type="GO" id="GO:0003676">
    <property type="term" value="F:nucleic acid binding"/>
    <property type="evidence" value="ECO:0007669"/>
    <property type="project" value="InterPro"/>
</dbReference>
<organism evidence="3 4">
    <name type="scientific">Mesorhizobium delmotii</name>
    <dbReference type="NCBI Taxonomy" id="1631247"/>
    <lineage>
        <taxon>Bacteria</taxon>
        <taxon>Pseudomonadati</taxon>
        <taxon>Pseudomonadota</taxon>
        <taxon>Alphaproteobacteria</taxon>
        <taxon>Hyphomicrobiales</taxon>
        <taxon>Phyllobacteriaceae</taxon>
        <taxon>Mesorhizobium</taxon>
    </lineage>
</organism>
<evidence type="ECO:0000313" key="3">
    <source>
        <dbReference type="EMBL" id="SJM31918.1"/>
    </source>
</evidence>
<accession>A0A2P9AL96</accession>
<dbReference type="Pfam" id="PF13358">
    <property type="entry name" value="DDE_3"/>
    <property type="match status" value="1"/>
</dbReference>
<feature type="domain" description="Tc1-like transposase DDE" evidence="2">
    <location>
        <begin position="12"/>
        <end position="93"/>
    </location>
</feature>
<dbReference type="InterPro" id="IPR038717">
    <property type="entry name" value="Tc1-like_DDE_dom"/>
</dbReference>
<dbReference type="EMBL" id="FUIG01000029">
    <property type="protein sequence ID" value="SJM31918.1"/>
    <property type="molecule type" value="Genomic_DNA"/>
</dbReference>
<dbReference type="InterPro" id="IPR036397">
    <property type="entry name" value="RNaseH_sf"/>
</dbReference>
<gene>
    <name evidence="3" type="ORF">BQ8482_220089</name>
</gene>